<name>A0A9Q3ZB38_9ACTN</name>
<dbReference type="RefSeq" id="WP_232652442.1">
    <property type="nucleotide sequence ID" value="NZ_JAJSBI010000020.1"/>
</dbReference>
<evidence type="ECO:0000313" key="3">
    <source>
        <dbReference type="Proteomes" id="UP001108029"/>
    </source>
</evidence>
<organism evidence="2 3">
    <name type="scientific">Streptomyces guryensis</name>
    <dbReference type="NCBI Taxonomy" id="2886947"/>
    <lineage>
        <taxon>Bacteria</taxon>
        <taxon>Bacillati</taxon>
        <taxon>Actinomycetota</taxon>
        <taxon>Actinomycetes</taxon>
        <taxon>Kitasatosporales</taxon>
        <taxon>Streptomycetaceae</taxon>
        <taxon>Streptomyces</taxon>
    </lineage>
</organism>
<accession>A0A9Q3ZB38</accession>
<sequence>MNKTVGEAGTSAMGRRVPFQGEISTRGTGFPAFNSGWEIAVENKKAALPEWKGGLLVNGRQVFW</sequence>
<comment type="caution">
    <text evidence="2">The sequence shown here is derived from an EMBL/GenBank/DDBJ whole genome shotgun (WGS) entry which is preliminary data.</text>
</comment>
<dbReference type="AlphaFoldDB" id="A0A9Q3ZB38"/>
<proteinExistence type="predicted"/>
<reference evidence="2" key="1">
    <citation type="submission" date="2021-12" db="EMBL/GenBank/DDBJ databases">
        <authorList>
            <person name="Lee J.-H."/>
            <person name="Kim S.-B."/>
        </authorList>
    </citation>
    <scope>NUCLEOTIDE SEQUENCE</scope>
    <source>
        <strain evidence="2">NR30</strain>
    </source>
</reference>
<protein>
    <submittedName>
        <fullName evidence="2">Uncharacterized protein</fullName>
    </submittedName>
</protein>
<gene>
    <name evidence="2" type="ORF">LJ657_32300</name>
</gene>
<feature type="region of interest" description="Disordered" evidence="1">
    <location>
        <begin position="1"/>
        <end position="20"/>
    </location>
</feature>
<evidence type="ECO:0000256" key="1">
    <source>
        <dbReference type="SAM" id="MobiDB-lite"/>
    </source>
</evidence>
<evidence type="ECO:0000313" key="2">
    <source>
        <dbReference type="EMBL" id="MCD9878217.1"/>
    </source>
</evidence>
<dbReference type="EMBL" id="JAJSBI010000020">
    <property type="protein sequence ID" value="MCD9878217.1"/>
    <property type="molecule type" value="Genomic_DNA"/>
</dbReference>
<keyword evidence="3" id="KW-1185">Reference proteome</keyword>
<dbReference type="Proteomes" id="UP001108029">
    <property type="component" value="Unassembled WGS sequence"/>
</dbReference>